<keyword evidence="9" id="KW-1185">Reference proteome</keyword>
<evidence type="ECO:0000256" key="2">
    <source>
        <dbReference type="ARBA" id="ARBA00023125"/>
    </source>
</evidence>
<evidence type="ECO:0000313" key="8">
    <source>
        <dbReference type="EMBL" id="KXA92427.1"/>
    </source>
</evidence>
<evidence type="ECO:0000259" key="7">
    <source>
        <dbReference type="PROSITE" id="PS51900"/>
    </source>
</evidence>
<comment type="caution">
    <text evidence="8">The sequence shown here is derived from an EMBL/GenBank/DDBJ whole genome shotgun (WGS) entry which is preliminary data.</text>
</comment>
<evidence type="ECO:0008006" key="10">
    <source>
        <dbReference type="Google" id="ProtNLM"/>
    </source>
</evidence>
<evidence type="ECO:0000256" key="4">
    <source>
        <dbReference type="PROSITE-ProRule" id="PRU01248"/>
    </source>
</evidence>
<feature type="region of interest" description="Disordered" evidence="5">
    <location>
        <begin position="52"/>
        <end position="73"/>
    </location>
</feature>
<keyword evidence="3" id="KW-0233">DNA recombination</keyword>
<keyword evidence="2 4" id="KW-0238">DNA-binding</keyword>
<gene>
    <name evidence="8" type="ORF">AKJ66_04170</name>
</gene>
<evidence type="ECO:0000256" key="1">
    <source>
        <dbReference type="ARBA" id="ARBA00022908"/>
    </source>
</evidence>
<feature type="domain" description="Tyr recombinase" evidence="6">
    <location>
        <begin position="174"/>
        <end position="341"/>
    </location>
</feature>
<dbReference type="InterPro" id="IPR010998">
    <property type="entry name" value="Integrase_recombinase_N"/>
</dbReference>
<dbReference type="GO" id="GO:0015074">
    <property type="term" value="P:DNA integration"/>
    <property type="evidence" value="ECO:0007669"/>
    <property type="project" value="UniProtKB-KW"/>
</dbReference>
<dbReference type="GO" id="GO:0003677">
    <property type="term" value="F:DNA binding"/>
    <property type="evidence" value="ECO:0007669"/>
    <property type="project" value="UniProtKB-UniRule"/>
</dbReference>
<dbReference type="Pfam" id="PF00589">
    <property type="entry name" value="Phage_integrase"/>
    <property type="match status" value="1"/>
</dbReference>
<dbReference type="InterPro" id="IPR004107">
    <property type="entry name" value="Integrase_SAM-like_N"/>
</dbReference>
<dbReference type="GO" id="GO:0006310">
    <property type="term" value="P:DNA recombination"/>
    <property type="evidence" value="ECO:0007669"/>
    <property type="project" value="UniProtKB-KW"/>
</dbReference>
<dbReference type="Pfam" id="PF13495">
    <property type="entry name" value="Phage_int_SAM_4"/>
    <property type="match status" value="1"/>
</dbReference>
<dbReference type="PANTHER" id="PTHR30349">
    <property type="entry name" value="PHAGE INTEGRASE-RELATED"/>
    <property type="match status" value="1"/>
</dbReference>
<dbReference type="CDD" id="cd00397">
    <property type="entry name" value="DNA_BRE_C"/>
    <property type="match status" value="1"/>
</dbReference>
<organism evidence="8 9">
    <name type="scientific">candidate division MSBL1 archaeon SCGC-AAA259E22</name>
    <dbReference type="NCBI Taxonomy" id="1698265"/>
    <lineage>
        <taxon>Archaea</taxon>
        <taxon>Methanobacteriati</taxon>
        <taxon>Methanobacteriota</taxon>
        <taxon>candidate division MSBL1</taxon>
    </lineage>
</organism>
<dbReference type="AlphaFoldDB" id="A0A133UDZ2"/>
<dbReference type="InterPro" id="IPR011010">
    <property type="entry name" value="DNA_brk_join_enz"/>
</dbReference>
<evidence type="ECO:0000259" key="6">
    <source>
        <dbReference type="PROSITE" id="PS51898"/>
    </source>
</evidence>
<evidence type="ECO:0000313" key="9">
    <source>
        <dbReference type="Proteomes" id="UP000070657"/>
    </source>
</evidence>
<dbReference type="SUPFAM" id="SSF56349">
    <property type="entry name" value="DNA breaking-rejoining enzymes"/>
    <property type="match status" value="1"/>
</dbReference>
<accession>A0A133UDZ2</accession>
<dbReference type="InterPro" id="IPR013762">
    <property type="entry name" value="Integrase-like_cat_sf"/>
</dbReference>
<dbReference type="PANTHER" id="PTHR30349:SF41">
    <property type="entry name" value="INTEGRASE_RECOMBINASE PROTEIN MJ0367-RELATED"/>
    <property type="match status" value="1"/>
</dbReference>
<reference evidence="8 9" key="1">
    <citation type="journal article" date="2016" name="Sci. Rep.">
        <title>Metabolic traits of an uncultured archaeal lineage -MSBL1- from brine pools of the Red Sea.</title>
        <authorList>
            <person name="Mwirichia R."/>
            <person name="Alam I."/>
            <person name="Rashid M."/>
            <person name="Vinu M."/>
            <person name="Ba-Alawi W."/>
            <person name="Anthony Kamau A."/>
            <person name="Kamanda Ngugi D."/>
            <person name="Goker M."/>
            <person name="Klenk H.P."/>
            <person name="Bajic V."/>
            <person name="Stingl U."/>
        </authorList>
    </citation>
    <scope>NUCLEOTIDE SEQUENCE [LARGE SCALE GENOMIC DNA]</scope>
    <source>
        <strain evidence="8">SCGC-AAA259E22</strain>
    </source>
</reference>
<dbReference type="Gene3D" id="1.10.150.130">
    <property type="match status" value="1"/>
</dbReference>
<dbReference type="InterPro" id="IPR002104">
    <property type="entry name" value="Integrase_catalytic"/>
</dbReference>
<sequence>MDNVGTPILMPVDLVGEAQDMGFDVAKSCKVDLQRRINIVKDNSPTFRMDHSSNSNLNWAQNSSSSYRNGKRTTIEKDPSELIADFEDFCEVDLDLADATVYKHKLNIRNFLEWNDSLEDLSKQEVRNYLKERKENEAKATYSNRIKTLRRFFRDFLDEPQLIEGFKLTTPSQNNCNIPDKKDLQEFYKHISNEKYRAIFLFLATSGLRTGEVTGLEMDDVDFDKRKVIPNHESTTKRSYVTFYNDETEEALNKYLPKRKDGDSRIFQVSSNPLQKSFRKTSERSGVKITPKTLRKWFAKEMRNLGVSGEHIDAFAGRLPQSVRAKHYTSYSPERLKEIYTRADIKVLN</sequence>
<feature type="compositionally biased region" description="Polar residues" evidence="5">
    <location>
        <begin position="52"/>
        <end position="68"/>
    </location>
</feature>
<proteinExistence type="predicted"/>
<dbReference type="InterPro" id="IPR050090">
    <property type="entry name" value="Tyrosine_recombinase_XerCD"/>
</dbReference>
<dbReference type="PROSITE" id="PS51898">
    <property type="entry name" value="TYR_RECOMBINASE"/>
    <property type="match status" value="1"/>
</dbReference>
<feature type="domain" description="Core-binding (CB)" evidence="7">
    <location>
        <begin position="77"/>
        <end position="157"/>
    </location>
</feature>
<keyword evidence="1" id="KW-0229">DNA integration</keyword>
<dbReference type="PROSITE" id="PS51900">
    <property type="entry name" value="CB"/>
    <property type="match status" value="1"/>
</dbReference>
<dbReference type="Proteomes" id="UP000070657">
    <property type="component" value="Unassembled WGS sequence"/>
</dbReference>
<evidence type="ECO:0000256" key="3">
    <source>
        <dbReference type="ARBA" id="ARBA00023172"/>
    </source>
</evidence>
<protein>
    <recommendedName>
        <fullName evidence="10">Tyr recombinase domain-containing protein</fullName>
    </recommendedName>
</protein>
<dbReference type="Gene3D" id="1.10.443.10">
    <property type="entry name" value="Intergrase catalytic core"/>
    <property type="match status" value="1"/>
</dbReference>
<evidence type="ECO:0000256" key="5">
    <source>
        <dbReference type="SAM" id="MobiDB-lite"/>
    </source>
</evidence>
<name>A0A133UDZ2_9EURY</name>
<dbReference type="EMBL" id="LHXP01000068">
    <property type="protein sequence ID" value="KXA92427.1"/>
    <property type="molecule type" value="Genomic_DNA"/>
</dbReference>
<dbReference type="InterPro" id="IPR044068">
    <property type="entry name" value="CB"/>
</dbReference>